<gene>
    <name evidence="3" type="ORF">DPMN_122124</name>
</gene>
<dbReference type="PANTHER" id="PTHR15723">
    <property type="entry name" value="CARBOHYDRATE SULFOTRANSFERASE 15"/>
    <property type="match status" value="1"/>
</dbReference>
<dbReference type="Gene3D" id="3.40.50.300">
    <property type="entry name" value="P-loop containing nucleotide triphosphate hydrolases"/>
    <property type="match status" value="1"/>
</dbReference>
<dbReference type="PANTHER" id="PTHR15723:SF0">
    <property type="entry name" value="CARBOHYDRATE SULFOTRANSFERASE 15"/>
    <property type="match status" value="1"/>
</dbReference>
<dbReference type="SUPFAM" id="SSF52540">
    <property type="entry name" value="P-loop containing nucleoside triphosphate hydrolases"/>
    <property type="match status" value="1"/>
</dbReference>
<keyword evidence="1" id="KW-0812">Transmembrane</keyword>
<dbReference type="GO" id="GO:0019319">
    <property type="term" value="P:hexose biosynthetic process"/>
    <property type="evidence" value="ECO:0007669"/>
    <property type="project" value="TreeGrafter"/>
</dbReference>
<evidence type="ECO:0000313" key="4">
    <source>
        <dbReference type="Proteomes" id="UP000828390"/>
    </source>
</evidence>
<dbReference type="InterPro" id="IPR052654">
    <property type="entry name" value="CS_Sulfotransferase"/>
</dbReference>
<dbReference type="Pfam" id="PF00685">
    <property type="entry name" value="Sulfotransfer_1"/>
    <property type="match status" value="1"/>
</dbReference>
<keyword evidence="1" id="KW-1133">Transmembrane helix</keyword>
<dbReference type="AlphaFoldDB" id="A0A9D4GRB5"/>
<feature type="transmembrane region" description="Helical" evidence="1">
    <location>
        <begin position="7"/>
        <end position="24"/>
    </location>
</feature>
<dbReference type="InterPro" id="IPR000863">
    <property type="entry name" value="Sulfotransferase_dom"/>
</dbReference>
<evidence type="ECO:0000259" key="2">
    <source>
        <dbReference type="Pfam" id="PF00685"/>
    </source>
</evidence>
<comment type="caution">
    <text evidence="3">The sequence shown here is derived from an EMBL/GenBank/DDBJ whole genome shotgun (WGS) entry which is preliminary data.</text>
</comment>
<feature type="domain" description="Sulfotransferase" evidence="2">
    <location>
        <begin position="108"/>
        <end position="349"/>
    </location>
</feature>
<protein>
    <recommendedName>
        <fullName evidence="2">Sulfotransferase domain-containing protein</fullName>
    </recommendedName>
</protein>
<accession>A0A9D4GRB5</accession>
<proteinExistence type="predicted"/>
<evidence type="ECO:0000313" key="3">
    <source>
        <dbReference type="EMBL" id="KAH3820378.1"/>
    </source>
</evidence>
<dbReference type="InterPro" id="IPR027417">
    <property type="entry name" value="P-loop_NTPase"/>
</dbReference>
<sequence length="409" mass="47614">MKYRGKVTVLLTTLVLATVCLWYINDNGEQNVAINTSGVRFFTAATLAKSKSFCTDLGTNYLKPEWDFRRYERPKFLTNYKNPCYLGRRMTNNESLVEGRALHCLPYFIVAGFPKSGTTDLWARLFNHAEIHIKHGKEPRFFNIGRFTAPFERVMVQYIRMFARSTIELQKLVAPLDCGHEFPYHHGITGEATVDASFDIKDWRQVPGNENCSEPAFTNADVAYHLNPNMKIIFVVRNPVDRAYSDYIYEARFLRYPTNPQLFHAAVIDAMRNHTGCWRHHHSVRACAYNNTIESMKVRLRVGMYHIFIQDWIDVFSSDNILVIKAEDTMGPPKIADVYNRIFSFLSVRPFTRMEEMEVFQRGPVNVRSKHEKNIGEMLPETRKMLESFYRPFNEALRKLIPEIDYNAS</sequence>
<reference evidence="3" key="2">
    <citation type="submission" date="2020-11" db="EMBL/GenBank/DDBJ databases">
        <authorList>
            <person name="McCartney M.A."/>
            <person name="Auch B."/>
            <person name="Kono T."/>
            <person name="Mallez S."/>
            <person name="Becker A."/>
            <person name="Gohl D.M."/>
            <person name="Silverstein K.A.T."/>
            <person name="Koren S."/>
            <person name="Bechman K.B."/>
            <person name="Herman A."/>
            <person name="Abrahante J.E."/>
            <person name="Garbe J."/>
        </authorList>
    </citation>
    <scope>NUCLEOTIDE SEQUENCE</scope>
    <source>
        <strain evidence="3">Duluth1</strain>
        <tissue evidence="3">Whole animal</tissue>
    </source>
</reference>
<keyword evidence="1" id="KW-0472">Membrane</keyword>
<dbReference type="Proteomes" id="UP000828390">
    <property type="component" value="Unassembled WGS sequence"/>
</dbReference>
<dbReference type="GO" id="GO:0050659">
    <property type="term" value="F:N-acetylgalactosamine 4-sulfate 6-O-sulfotransferase activity"/>
    <property type="evidence" value="ECO:0007669"/>
    <property type="project" value="TreeGrafter"/>
</dbReference>
<name>A0A9D4GRB5_DREPO</name>
<dbReference type="EMBL" id="JAIWYP010000005">
    <property type="protein sequence ID" value="KAH3820378.1"/>
    <property type="molecule type" value="Genomic_DNA"/>
</dbReference>
<evidence type="ECO:0000256" key="1">
    <source>
        <dbReference type="SAM" id="Phobius"/>
    </source>
</evidence>
<reference evidence="3" key="1">
    <citation type="journal article" date="2019" name="bioRxiv">
        <title>The Genome of the Zebra Mussel, Dreissena polymorpha: A Resource for Invasive Species Research.</title>
        <authorList>
            <person name="McCartney M.A."/>
            <person name="Auch B."/>
            <person name="Kono T."/>
            <person name="Mallez S."/>
            <person name="Zhang Y."/>
            <person name="Obille A."/>
            <person name="Becker A."/>
            <person name="Abrahante J.E."/>
            <person name="Garbe J."/>
            <person name="Badalamenti J.P."/>
            <person name="Herman A."/>
            <person name="Mangelson H."/>
            <person name="Liachko I."/>
            <person name="Sullivan S."/>
            <person name="Sone E.D."/>
            <person name="Koren S."/>
            <person name="Silverstein K.A.T."/>
            <person name="Beckman K.B."/>
            <person name="Gohl D.M."/>
        </authorList>
    </citation>
    <scope>NUCLEOTIDE SEQUENCE</scope>
    <source>
        <strain evidence="3">Duluth1</strain>
        <tissue evidence="3">Whole animal</tissue>
    </source>
</reference>
<organism evidence="3 4">
    <name type="scientific">Dreissena polymorpha</name>
    <name type="common">Zebra mussel</name>
    <name type="synonym">Mytilus polymorpha</name>
    <dbReference type="NCBI Taxonomy" id="45954"/>
    <lineage>
        <taxon>Eukaryota</taxon>
        <taxon>Metazoa</taxon>
        <taxon>Spiralia</taxon>
        <taxon>Lophotrochozoa</taxon>
        <taxon>Mollusca</taxon>
        <taxon>Bivalvia</taxon>
        <taxon>Autobranchia</taxon>
        <taxon>Heteroconchia</taxon>
        <taxon>Euheterodonta</taxon>
        <taxon>Imparidentia</taxon>
        <taxon>Neoheterodontei</taxon>
        <taxon>Myida</taxon>
        <taxon>Dreissenoidea</taxon>
        <taxon>Dreissenidae</taxon>
        <taxon>Dreissena</taxon>
    </lineage>
</organism>
<keyword evidence="4" id="KW-1185">Reference proteome</keyword>